<dbReference type="GO" id="GO:0016020">
    <property type="term" value="C:membrane"/>
    <property type="evidence" value="ECO:0007669"/>
    <property type="project" value="InterPro"/>
</dbReference>
<reference evidence="2 3" key="1">
    <citation type="submission" date="2015-09" db="EMBL/GenBank/DDBJ databases">
        <title>Atta colombica WGS genome.</title>
        <authorList>
            <person name="Nygaard S."/>
            <person name="Hu H."/>
            <person name="Boomsma J."/>
            <person name="Zhang G."/>
        </authorList>
    </citation>
    <scope>NUCLEOTIDE SEQUENCE [LARGE SCALE GENOMIC DNA]</scope>
    <source>
        <strain evidence="2">Treedump-2</strain>
        <tissue evidence="2">Whole body</tissue>
    </source>
</reference>
<sequence>HHALINKNINERKKRTNIILGSISHTNLTLNRFFSFHFILLFIILLFIFLHLTGSSNLTEINRDLYKILFHPYIFRDPDNFTLANCLDTHIHIQPE</sequence>
<dbReference type="GO" id="GO:0022904">
    <property type="term" value="P:respiratory electron transport chain"/>
    <property type="evidence" value="ECO:0007669"/>
    <property type="project" value="InterPro"/>
</dbReference>
<dbReference type="Proteomes" id="UP000078540">
    <property type="component" value="Unassembled WGS sequence"/>
</dbReference>
<gene>
    <name evidence="2" type="ORF">ALC53_05815</name>
</gene>
<feature type="transmembrane region" description="Helical" evidence="1">
    <location>
        <begin position="34"/>
        <end position="53"/>
    </location>
</feature>
<accession>A0A151I3X4</accession>
<dbReference type="InterPro" id="IPR016174">
    <property type="entry name" value="Di-haem_cyt_TM"/>
</dbReference>
<keyword evidence="1" id="KW-0472">Membrane</keyword>
<dbReference type="SUPFAM" id="SSF81342">
    <property type="entry name" value="Transmembrane di-heme cytochromes"/>
    <property type="match status" value="1"/>
</dbReference>
<keyword evidence="3" id="KW-1185">Reference proteome</keyword>
<dbReference type="AlphaFoldDB" id="A0A151I3X4"/>
<proteinExistence type="predicted"/>
<dbReference type="STRING" id="520822.A0A151I3X4"/>
<name>A0A151I3X4_9HYME</name>
<dbReference type="Gene3D" id="1.20.810.10">
    <property type="entry name" value="Cytochrome Bc1 Complex, Chain C"/>
    <property type="match status" value="1"/>
</dbReference>
<organism evidence="2 3">
    <name type="scientific">Atta colombica</name>
    <dbReference type="NCBI Taxonomy" id="520822"/>
    <lineage>
        <taxon>Eukaryota</taxon>
        <taxon>Metazoa</taxon>
        <taxon>Ecdysozoa</taxon>
        <taxon>Arthropoda</taxon>
        <taxon>Hexapoda</taxon>
        <taxon>Insecta</taxon>
        <taxon>Pterygota</taxon>
        <taxon>Neoptera</taxon>
        <taxon>Endopterygota</taxon>
        <taxon>Hymenoptera</taxon>
        <taxon>Apocrita</taxon>
        <taxon>Aculeata</taxon>
        <taxon>Formicoidea</taxon>
        <taxon>Formicidae</taxon>
        <taxon>Myrmicinae</taxon>
        <taxon>Atta</taxon>
    </lineage>
</organism>
<evidence type="ECO:0000313" key="2">
    <source>
        <dbReference type="EMBL" id="KYM83733.1"/>
    </source>
</evidence>
<evidence type="ECO:0000313" key="3">
    <source>
        <dbReference type="Proteomes" id="UP000078540"/>
    </source>
</evidence>
<evidence type="ECO:0000256" key="1">
    <source>
        <dbReference type="SAM" id="Phobius"/>
    </source>
</evidence>
<dbReference type="InterPro" id="IPR027387">
    <property type="entry name" value="Cytb/b6-like_sf"/>
</dbReference>
<protein>
    <submittedName>
        <fullName evidence="2">Cytochrome b</fullName>
    </submittedName>
</protein>
<keyword evidence="1" id="KW-0812">Transmembrane</keyword>
<keyword evidence="1" id="KW-1133">Transmembrane helix</keyword>
<dbReference type="EMBL" id="KQ976481">
    <property type="protein sequence ID" value="KYM83733.1"/>
    <property type="molecule type" value="Genomic_DNA"/>
</dbReference>
<feature type="non-terminal residue" evidence="2">
    <location>
        <position position="1"/>
    </location>
</feature>